<evidence type="ECO:0008006" key="2">
    <source>
        <dbReference type="Google" id="ProtNLM"/>
    </source>
</evidence>
<protein>
    <recommendedName>
        <fullName evidence="2">Adhesin domain-containing protein</fullName>
    </recommendedName>
</protein>
<proteinExistence type="predicted"/>
<reference evidence="1" key="1">
    <citation type="submission" date="2024-07" db="EMBL/GenBank/DDBJ databases">
        <authorList>
            <person name="Yu S.T."/>
        </authorList>
    </citation>
    <scope>NUCLEOTIDE SEQUENCE</scope>
    <source>
        <strain evidence="1">R35</strain>
    </source>
</reference>
<name>A0AB39RWJ2_9ACTN</name>
<gene>
    <name evidence="1" type="ORF">AB5J50_02615</name>
</gene>
<dbReference type="RefSeq" id="WP_369254502.1">
    <property type="nucleotide sequence ID" value="NZ_CP163440.1"/>
</dbReference>
<evidence type="ECO:0000313" key="1">
    <source>
        <dbReference type="EMBL" id="XDQ59758.1"/>
    </source>
</evidence>
<dbReference type="AlphaFoldDB" id="A0AB39RWJ2"/>
<dbReference type="EMBL" id="CP163440">
    <property type="protein sequence ID" value="XDQ59758.1"/>
    <property type="molecule type" value="Genomic_DNA"/>
</dbReference>
<sequence>MSAITRACTPLVPRAWIASVSRRSWSAAEEPAGSATAVAASAASSKAVANTTARLVREVEVTAKRQVCPGAVTIRRTPGSGWGPHALSITEATATDGALRLKVKTFNIDRLDVYVDQRPRASIDLADGLADVTVPGAATARSARLEGFASGRLVVSRTEQLQ</sequence>
<accession>A0AB39RWJ2</accession>
<organism evidence="1">
    <name type="scientific">Streptomyces sp. R35</name>
    <dbReference type="NCBI Taxonomy" id="3238630"/>
    <lineage>
        <taxon>Bacteria</taxon>
        <taxon>Bacillati</taxon>
        <taxon>Actinomycetota</taxon>
        <taxon>Actinomycetes</taxon>
        <taxon>Kitasatosporales</taxon>
        <taxon>Streptomycetaceae</taxon>
        <taxon>Streptomyces</taxon>
    </lineage>
</organism>